<dbReference type="SUPFAM" id="SSF51445">
    <property type="entry name" value="(Trans)glycosidases"/>
    <property type="match status" value="1"/>
</dbReference>
<feature type="domain" description="Beta-glucuronidase C-terminal" evidence="3">
    <location>
        <begin position="463"/>
        <end position="573"/>
    </location>
</feature>
<comment type="caution">
    <text evidence="4">The sequence shown here is derived from an EMBL/GenBank/DDBJ whole genome shotgun (WGS) entry which is preliminary data.</text>
</comment>
<evidence type="ECO:0000313" key="4">
    <source>
        <dbReference type="EMBL" id="KAF7759701.1"/>
    </source>
</evidence>
<accession>A0A8H7EUM8</accession>
<dbReference type="PANTHER" id="PTHR36183">
    <property type="entry name" value="BETA-GLUCURONIDASE"/>
    <property type="match status" value="1"/>
</dbReference>
<sequence>MVSRKLAFGLGVFVQALGLAKGDVTVYYAPGQNPLQATGSAAAAAASYTGVAAYNPTTLTPPPVPTALNKNFPIQLVQGGVPGLSMQIPGHFFGFSVEMSVVDQIFGKNSTFINVPFLNLIANLVARSGQFMIRVGGNTQETAAVIYDTIANGRVMEKNLTGVSNPTQTPPLLITPGYLALLGNISSLINVNWILGVPFYTPPNFQLDIVELGQQYLGEHLIGIQVGNEPDFYVDHGHRSPGYGPQDYVNEFGELVSAMNNPANSVNQHLLIGPNVDQGWNLQDVWNTGFADTYNNNLAALAVERYPTDNCFAQFGTGTPRDPQSLFPTYLTHQSAQDMASPYPASTAFAQTKGKPFYMMETNTASCGGFAGISDVFGAALWGVDYAMTMAYNNFSGIMFHFGGHNVFYNPFTPPPTNQSDFHQYTVGPIYYSAIVVAEAIGPSNTSQVQDLGANNGDPNTPAYAIYENGQPVRVLLVNFIDDPSGNSDVTSGISIGGGQTGLPGTTPASVKVKYLRASSVSQKGNYTWAGQTWGEQFSSDGRPVGDEQITTINCDQGNNVCNIPVYAPSVALVFLSDAAQTENAGEPSTTYATTARTKMYNTATVDPAVLATSNGAKQMSSKLASTSKGSASAAQGIRAQLPGLGLVLFIAFGGLGLLGRGW</sequence>
<gene>
    <name evidence="4" type="ORF">Agabi119p4_11396</name>
</gene>
<feature type="signal peptide" evidence="2">
    <location>
        <begin position="1"/>
        <end position="22"/>
    </location>
</feature>
<proteinExistence type="predicted"/>
<keyword evidence="1" id="KW-0812">Transmembrane</keyword>
<evidence type="ECO:0000259" key="3">
    <source>
        <dbReference type="Pfam" id="PF16862"/>
    </source>
</evidence>
<keyword evidence="2" id="KW-0732">Signal</keyword>
<dbReference type="Proteomes" id="UP000629468">
    <property type="component" value="Unassembled WGS sequence"/>
</dbReference>
<name>A0A8H7EUM8_AGABI</name>
<feature type="chain" id="PRO_5034809479" evidence="2">
    <location>
        <begin position="23"/>
        <end position="663"/>
    </location>
</feature>
<evidence type="ECO:0000313" key="5">
    <source>
        <dbReference type="Proteomes" id="UP000629468"/>
    </source>
</evidence>
<organism evidence="4 5">
    <name type="scientific">Agaricus bisporus var. burnettii</name>
    <dbReference type="NCBI Taxonomy" id="192524"/>
    <lineage>
        <taxon>Eukaryota</taxon>
        <taxon>Fungi</taxon>
        <taxon>Dikarya</taxon>
        <taxon>Basidiomycota</taxon>
        <taxon>Agaricomycotina</taxon>
        <taxon>Agaricomycetes</taxon>
        <taxon>Agaricomycetidae</taxon>
        <taxon>Agaricales</taxon>
        <taxon>Agaricineae</taxon>
        <taxon>Agaricaceae</taxon>
        <taxon>Agaricus</taxon>
    </lineage>
</organism>
<dbReference type="AlphaFoldDB" id="A0A8H7EUM8"/>
<dbReference type="InterPro" id="IPR031728">
    <property type="entry name" value="GlcAase_C"/>
</dbReference>
<feature type="transmembrane region" description="Helical" evidence="1">
    <location>
        <begin position="642"/>
        <end position="660"/>
    </location>
</feature>
<protein>
    <submittedName>
        <fullName evidence="4">CAZyme family GH79</fullName>
    </submittedName>
</protein>
<evidence type="ECO:0000256" key="1">
    <source>
        <dbReference type="SAM" id="Phobius"/>
    </source>
</evidence>
<dbReference type="Gene3D" id="3.20.20.80">
    <property type="entry name" value="Glycosidases"/>
    <property type="match status" value="1"/>
</dbReference>
<dbReference type="InterPro" id="IPR017853">
    <property type="entry name" value="GH"/>
</dbReference>
<dbReference type="PANTHER" id="PTHR36183:SF2">
    <property type="entry name" value="BETA-GLUCURONIDASE C-TERMINAL DOMAIN-CONTAINING PROTEIN"/>
    <property type="match status" value="1"/>
</dbReference>
<keyword evidence="1" id="KW-0472">Membrane</keyword>
<evidence type="ECO:0000256" key="2">
    <source>
        <dbReference type="SAM" id="SignalP"/>
    </source>
</evidence>
<dbReference type="InterPro" id="IPR052974">
    <property type="entry name" value="GH79_Enzymes"/>
</dbReference>
<dbReference type="EMBL" id="JABXXO010000016">
    <property type="protein sequence ID" value="KAF7759701.1"/>
    <property type="molecule type" value="Genomic_DNA"/>
</dbReference>
<reference evidence="4 5" key="1">
    <citation type="journal article" name="Sci. Rep.">
        <title>Telomere-to-telomere assembled and centromere annotated genomes of the two main subspecies of the button mushroom Agaricus bisporus reveal especially polymorphic chromosome ends.</title>
        <authorList>
            <person name="Sonnenberg A.S.M."/>
            <person name="Sedaghat-Telgerd N."/>
            <person name="Lavrijssen B."/>
            <person name="Ohm R.A."/>
            <person name="Hendrickx P.M."/>
            <person name="Scholtmeijer K."/>
            <person name="Baars J.J.P."/>
            <person name="van Peer A."/>
        </authorList>
    </citation>
    <scope>NUCLEOTIDE SEQUENCE [LARGE SCALE GENOMIC DNA]</scope>
    <source>
        <strain evidence="4 5">H119_p4</strain>
    </source>
</reference>
<dbReference type="Pfam" id="PF16862">
    <property type="entry name" value="Glyco_hydro_79C"/>
    <property type="match status" value="1"/>
</dbReference>
<keyword evidence="1" id="KW-1133">Transmembrane helix</keyword>